<organism evidence="2 3">
    <name type="scientific">Hyella patelloides LEGE 07179</name>
    <dbReference type="NCBI Taxonomy" id="945734"/>
    <lineage>
        <taxon>Bacteria</taxon>
        <taxon>Bacillati</taxon>
        <taxon>Cyanobacteriota</taxon>
        <taxon>Cyanophyceae</taxon>
        <taxon>Pleurocapsales</taxon>
        <taxon>Hyellaceae</taxon>
        <taxon>Hyella</taxon>
    </lineage>
</organism>
<dbReference type="AlphaFoldDB" id="A0A563VWC1"/>
<reference evidence="2 3" key="1">
    <citation type="submission" date="2019-01" db="EMBL/GenBank/DDBJ databases">
        <authorList>
            <person name="Brito A."/>
        </authorList>
    </citation>
    <scope>NUCLEOTIDE SEQUENCE [LARGE SCALE GENOMIC DNA]</scope>
    <source>
        <strain evidence="2">1</strain>
    </source>
</reference>
<evidence type="ECO:0000313" key="2">
    <source>
        <dbReference type="EMBL" id="VEP15687.1"/>
    </source>
</evidence>
<dbReference type="EMBL" id="CAACVJ010000290">
    <property type="protein sequence ID" value="VEP15687.1"/>
    <property type="molecule type" value="Genomic_DNA"/>
</dbReference>
<evidence type="ECO:0000313" key="3">
    <source>
        <dbReference type="Proteomes" id="UP000320055"/>
    </source>
</evidence>
<keyword evidence="1" id="KW-0472">Membrane</keyword>
<dbReference type="Proteomes" id="UP000320055">
    <property type="component" value="Unassembled WGS sequence"/>
</dbReference>
<keyword evidence="1" id="KW-1133">Transmembrane helix</keyword>
<keyword evidence="3" id="KW-1185">Reference proteome</keyword>
<sequence length="55" mass="6407">MLLSQLLPRKTLGWTFYKNKLTIHINNLILLAISDLLLATCYLLLRRDSESFRAT</sequence>
<name>A0A563VWC1_9CYAN</name>
<evidence type="ECO:0000256" key="1">
    <source>
        <dbReference type="SAM" id="Phobius"/>
    </source>
</evidence>
<proteinExistence type="predicted"/>
<accession>A0A563VWC1</accession>
<keyword evidence="1" id="KW-0812">Transmembrane</keyword>
<protein>
    <submittedName>
        <fullName evidence="2">Uncharacterized protein</fullName>
    </submittedName>
</protein>
<gene>
    <name evidence="2" type="ORF">H1P_360022</name>
</gene>
<feature type="transmembrane region" description="Helical" evidence="1">
    <location>
        <begin position="23"/>
        <end position="45"/>
    </location>
</feature>